<dbReference type="HOGENOM" id="CLU_3171125_0_0_10"/>
<gene>
    <name evidence="1" type="ordered locus">Palpr_2020</name>
</gene>
<dbReference type="STRING" id="694427.Palpr_2020"/>
<evidence type="ECO:0000313" key="2">
    <source>
        <dbReference type="Proteomes" id="UP000008718"/>
    </source>
</evidence>
<dbReference type="Proteomes" id="UP000008718">
    <property type="component" value="Chromosome"/>
</dbReference>
<dbReference type="AlphaFoldDB" id="E4T613"/>
<sequence length="47" mass="5447">MDEKYVFFKIEISNSKLCGGLFIPFRLPSSVLFQKGSELALAYIWFI</sequence>
<name>E4T613_PALPW</name>
<reference key="1">
    <citation type="submission" date="2010-11" db="EMBL/GenBank/DDBJ databases">
        <title>The complete genome of Paludibacter propionicigenes DSM 17365.</title>
        <authorList>
            <consortium name="US DOE Joint Genome Institute (JGI-PGF)"/>
            <person name="Lucas S."/>
            <person name="Copeland A."/>
            <person name="Lapidus A."/>
            <person name="Bruce D."/>
            <person name="Goodwin L."/>
            <person name="Pitluck S."/>
            <person name="Kyrpides N."/>
            <person name="Mavromatis K."/>
            <person name="Ivanova N."/>
            <person name="Munk A.C."/>
            <person name="Brettin T."/>
            <person name="Detter J.C."/>
            <person name="Han C."/>
            <person name="Tapia R."/>
            <person name="Land M."/>
            <person name="Hauser L."/>
            <person name="Markowitz V."/>
            <person name="Cheng J.-F."/>
            <person name="Hugenholtz P."/>
            <person name="Woyke T."/>
            <person name="Wu D."/>
            <person name="Gronow S."/>
            <person name="Wellnitz S."/>
            <person name="Brambilla E."/>
            <person name="Klenk H.-P."/>
            <person name="Eisen J.A."/>
        </authorList>
    </citation>
    <scope>NUCLEOTIDE SEQUENCE</scope>
    <source>
        <strain>WB4</strain>
    </source>
</reference>
<evidence type="ECO:0000313" key="1">
    <source>
        <dbReference type="EMBL" id="ADQ80157.1"/>
    </source>
</evidence>
<keyword evidence="2" id="KW-1185">Reference proteome</keyword>
<dbReference type="EMBL" id="CP002345">
    <property type="protein sequence ID" value="ADQ80157.1"/>
    <property type="molecule type" value="Genomic_DNA"/>
</dbReference>
<accession>E4T613</accession>
<proteinExistence type="predicted"/>
<protein>
    <submittedName>
        <fullName evidence="1">Uncharacterized protein</fullName>
    </submittedName>
</protein>
<organism evidence="1 2">
    <name type="scientific">Paludibacter propionicigenes (strain DSM 17365 / JCM 13257 / WB4)</name>
    <dbReference type="NCBI Taxonomy" id="694427"/>
    <lineage>
        <taxon>Bacteria</taxon>
        <taxon>Pseudomonadati</taxon>
        <taxon>Bacteroidota</taxon>
        <taxon>Bacteroidia</taxon>
        <taxon>Bacteroidales</taxon>
        <taxon>Paludibacteraceae</taxon>
        <taxon>Paludibacter</taxon>
    </lineage>
</organism>
<reference evidence="1 2" key="2">
    <citation type="journal article" date="2011" name="Stand. Genomic Sci.">
        <title>Complete genome sequence of Paludibacter propionicigenes type strain (WB4).</title>
        <authorList>
            <person name="Gronow S."/>
            <person name="Munk C."/>
            <person name="Lapidus A."/>
            <person name="Nolan M."/>
            <person name="Lucas S."/>
            <person name="Hammon N."/>
            <person name="Deshpande S."/>
            <person name="Cheng J.F."/>
            <person name="Tapia R."/>
            <person name="Han C."/>
            <person name="Goodwin L."/>
            <person name="Pitluck S."/>
            <person name="Liolios K."/>
            <person name="Ivanova N."/>
            <person name="Mavromatis K."/>
            <person name="Mikhailova N."/>
            <person name="Pati A."/>
            <person name="Chen A."/>
            <person name="Palaniappan K."/>
            <person name="Land M."/>
            <person name="Hauser L."/>
            <person name="Chang Y.J."/>
            <person name="Jeffries C.D."/>
            <person name="Brambilla E."/>
            <person name="Rohde M."/>
            <person name="Goker M."/>
            <person name="Detter J.C."/>
            <person name="Woyke T."/>
            <person name="Bristow J."/>
            <person name="Eisen J.A."/>
            <person name="Markowitz V."/>
            <person name="Hugenholtz P."/>
            <person name="Kyrpides N.C."/>
            <person name="Klenk H.P."/>
        </authorList>
    </citation>
    <scope>NUCLEOTIDE SEQUENCE [LARGE SCALE GENOMIC DNA]</scope>
    <source>
        <strain evidence="2">DSM 17365 / JCM 13257 / WB4</strain>
    </source>
</reference>
<dbReference type="KEGG" id="ppn:Palpr_2020"/>